<dbReference type="Pfam" id="PF08378">
    <property type="entry name" value="NERD"/>
    <property type="match status" value="1"/>
</dbReference>
<evidence type="ECO:0000313" key="3">
    <source>
        <dbReference type="Proteomes" id="UP000030401"/>
    </source>
</evidence>
<sequence>MIIKSNDKPPLYLQQLEALMRRVSSQHPSYQKISDRYRNFSAGYAGERALNYPLSLLRFSPHFVFFDLRLQNANLSFFQMDCVVITPYVAIIIESKNVAGDVYFDHRFRQMIRKDQDGTMAMPDPIEQVEGQRLQLLEWLDQRGYPRVPVEKLVVMTNRNAVLRSSDSHEDALKYVVRLDFLTSKLEQILVPYIERILPKKESTQLCDDFLAQHKEYFPSILPPFHLTQDDIVKGVICVACGAVPMARCYGKWQCPACQATSKKAHLSALKDYALLIRSWIFNYEAQQFLQIDSRHTVKRLMQGAHLSMDRPYVLRETINFSI</sequence>
<comment type="caution">
    <text evidence="2">The sequence shown here is derived from an EMBL/GenBank/DDBJ whole genome shotgun (WGS) entry which is preliminary data.</text>
</comment>
<dbReference type="STRING" id="1385512.N784_05170"/>
<reference evidence="2 3" key="1">
    <citation type="submission" date="2013-08" db="EMBL/GenBank/DDBJ databases">
        <authorList>
            <person name="Huang J."/>
            <person name="Wang G."/>
        </authorList>
    </citation>
    <scope>NUCLEOTIDE SEQUENCE [LARGE SCALE GENOMIC DNA]</scope>
    <source>
        <strain evidence="2 3">JSM 072002</strain>
    </source>
</reference>
<feature type="domain" description="NERD" evidence="1">
    <location>
        <begin position="42"/>
        <end position="159"/>
    </location>
</feature>
<dbReference type="PROSITE" id="PS50965">
    <property type="entry name" value="NERD"/>
    <property type="match status" value="1"/>
</dbReference>
<dbReference type="RefSeq" id="WP_036834587.1">
    <property type="nucleotide sequence ID" value="NZ_AVPG01000014.1"/>
</dbReference>
<organism evidence="2 3">
    <name type="scientific">Pontibacillus litoralis JSM 072002</name>
    <dbReference type="NCBI Taxonomy" id="1385512"/>
    <lineage>
        <taxon>Bacteria</taxon>
        <taxon>Bacillati</taxon>
        <taxon>Bacillota</taxon>
        <taxon>Bacilli</taxon>
        <taxon>Bacillales</taxon>
        <taxon>Bacillaceae</taxon>
        <taxon>Pontibacillus</taxon>
    </lineage>
</organism>
<dbReference type="EMBL" id="AVPG01000014">
    <property type="protein sequence ID" value="KGX86342.1"/>
    <property type="molecule type" value="Genomic_DNA"/>
</dbReference>
<name>A0A0A5HRT1_9BACI</name>
<protein>
    <recommendedName>
        <fullName evidence="1">NERD domain-containing protein</fullName>
    </recommendedName>
</protein>
<proteinExistence type="predicted"/>
<accession>A0A0A5HRT1</accession>
<dbReference type="eggNOG" id="ENOG5030439">
    <property type="taxonomic scope" value="Bacteria"/>
</dbReference>
<gene>
    <name evidence="2" type="ORF">N784_05170</name>
</gene>
<dbReference type="AlphaFoldDB" id="A0A0A5HRT1"/>
<evidence type="ECO:0000313" key="2">
    <source>
        <dbReference type="EMBL" id="KGX86342.1"/>
    </source>
</evidence>
<dbReference type="InterPro" id="IPR011528">
    <property type="entry name" value="NERD"/>
</dbReference>
<keyword evidence="3" id="KW-1185">Reference proteome</keyword>
<dbReference type="Proteomes" id="UP000030401">
    <property type="component" value="Unassembled WGS sequence"/>
</dbReference>
<evidence type="ECO:0000259" key="1">
    <source>
        <dbReference type="PROSITE" id="PS50965"/>
    </source>
</evidence>